<feature type="signal peptide" evidence="2">
    <location>
        <begin position="1"/>
        <end position="18"/>
    </location>
</feature>
<evidence type="ECO:0000256" key="1">
    <source>
        <dbReference type="SAM" id="MobiDB-lite"/>
    </source>
</evidence>
<dbReference type="OrthoDB" id="5359219at2759"/>
<evidence type="ECO:0000313" key="4">
    <source>
        <dbReference type="Proteomes" id="UP000305067"/>
    </source>
</evidence>
<evidence type="ECO:0000256" key="2">
    <source>
        <dbReference type="SAM" id="SignalP"/>
    </source>
</evidence>
<dbReference type="EMBL" id="ML178822">
    <property type="protein sequence ID" value="TFL02594.1"/>
    <property type="molecule type" value="Genomic_DNA"/>
</dbReference>
<name>A0A5C3QW77_9AGAR</name>
<proteinExistence type="predicted"/>
<dbReference type="AlphaFoldDB" id="A0A5C3QW77"/>
<feature type="compositionally biased region" description="Basic and acidic residues" evidence="1">
    <location>
        <begin position="120"/>
        <end position="135"/>
    </location>
</feature>
<feature type="region of interest" description="Disordered" evidence="1">
    <location>
        <begin position="120"/>
        <end position="141"/>
    </location>
</feature>
<sequence>MLSLNFVLFSAIAALVSASPAATANTTAPGEAKQLAPPFEINIEFNSATGNEVAWIAGQSKCNNVVLGPSNTNWCGRRFTLGGLTTLTAEGCGGGLWVYQNGQCYANCGNFGALARRTLDDEGKSARRDKKEMRRNSSMFS</sequence>
<dbReference type="Proteomes" id="UP000305067">
    <property type="component" value="Unassembled WGS sequence"/>
</dbReference>
<accession>A0A5C3QW77</accession>
<gene>
    <name evidence="3" type="ORF">BDV98DRAFT_592260</name>
</gene>
<keyword evidence="4" id="KW-1185">Reference proteome</keyword>
<feature type="chain" id="PRO_5022925184" evidence="2">
    <location>
        <begin position="19"/>
        <end position="141"/>
    </location>
</feature>
<organism evidence="3 4">
    <name type="scientific">Pterulicium gracile</name>
    <dbReference type="NCBI Taxonomy" id="1884261"/>
    <lineage>
        <taxon>Eukaryota</taxon>
        <taxon>Fungi</taxon>
        <taxon>Dikarya</taxon>
        <taxon>Basidiomycota</taxon>
        <taxon>Agaricomycotina</taxon>
        <taxon>Agaricomycetes</taxon>
        <taxon>Agaricomycetidae</taxon>
        <taxon>Agaricales</taxon>
        <taxon>Pleurotineae</taxon>
        <taxon>Pterulaceae</taxon>
        <taxon>Pterulicium</taxon>
    </lineage>
</organism>
<protein>
    <submittedName>
        <fullName evidence="3">Uncharacterized protein</fullName>
    </submittedName>
</protein>
<reference evidence="3 4" key="1">
    <citation type="journal article" date="2019" name="Nat. Ecol. Evol.">
        <title>Megaphylogeny resolves global patterns of mushroom evolution.</title>
        <authorList>
            <person name="Varga T."/>
            <person name="Krizsan K."/>
            <person name="Foldi C."/>
            <person name="Dima B."/>
            <person name="Sanchez-Garcia M."/>
            <person name="Sanchez-Ramirez S."/>
            <person name="Szollosi G.J."/>
            <person name="Szarkandi J.G."/>
            <person name="Papp V."/>
            <person name="Albert L."/>
            <person name="Andreopoulos W."/>
            <person name="Angelini C."/>
            <person name="Antonin V."/>
            <person name="Barry K.W."/>
            <person name="Bougher N.L."/>
            <person name="Buchanan P."/>
            <person name="Buyck B."/>
            <person name="Bense V."/>
            <person name="Catcheside P."/>
            <person name="Chovatia M."/>
            <person name="Cooper J."/>
            <person name="Damon W."/>
            <person name="Desjardin D."/>
            <person name="Finy P."/>
            <person name="Geml J."/>
            <person name="Haridas S."/>
            <person name="Hughes K."/>
            <person name="Justo A."/>
            <person name="Karasinski D."/>
            <person name="Kautmanova I."/>
            <person name="Kiss B."/>
            <person name="Kocsube S."/>
            <person name="Kotiranta H."/>
            <person name="LaButti K.M."/>
            <person name="Lechner B.E."/>
            <person name="Liimatainen K."/>
            <person name="Lipzen A."/>
            <person name="Lukacs Z."/>
            <person name="Mihaltcheva S."/>
            <person name="Morgado L.N."/>
            <person name="Niskanen T."/>
            <person name="Noordeloos M.E."/>
            <person name="Ohm R.A."/>
            <person name="Ortiz-Santana B."/>
            <person name="Ovrebo C."/>
            <person name="Racz N."/>
            <person name="Riley R."/>
            <person name="Savchenko A."/>
            <person name="Shiryaev A."/>
            <person name="Soop K."/>
            <person name="Spirin V."/>
            <person name="Szebenyi C."/>
            <person name="Tomsovsky M."/>
            <person name="Tulloss R.E."/>
            <person name="Uehling J."/>
            <person name="Grigoriev I.V."/>
            <person name="Vagvolgyi C."/>
            <person name="Papp T."/>
            <person name="Martin F.M."/>
            <person name="Miettinen O."/>
            <person name="Hibbett D.S."/>
            <person name="Nagy L.G."/>
        </authorList>
    </citation>
    <scope>NUCLEOTIDE SEQUENCE [LARGE SCALE GENOMIC DNA]</scope>
    <source>
        <strain evidence="3 4">CBS 309.79</strain>
    </source>
</reference>
<evidence type="ECO:0000313" key="3">
    <source>
        <dbReference type="EMBL" id="TFL02594.1"/>
    </source>
</evidence>
<keyword evidence="2" id="KW-0732">Signal</keyword>